<evidence type="ECO:0000313" key="3">
    <source>
        <dbReference type="Proteomes" id="UP000092460"/>
    </source>
</evidence>
<sequence>MYELKKDYLNALMTYTPCFLCGINHILLGQPVMSRTGVPAVMTRLRRVFKSCIEGHEVAASSGVSFCVCSFEEEVEDDEVMVLVVVVVEDVDVLVTIVVVLVMVEVMVVVVHVLLALEPEFEASLTVAISAMKPAFAITTVTLSSALSSLATIASSAVADFANFLFLPEELGRSGSRESLLSPVVSLVESESLVAVPSSSTSSPSSSFELASSSLLKISLENKVDKYVLASKFK</sequence>
<dbReference type="Proteomes" id="UP000092460">
    <property type="component" value="Unassembled WGS sequence"/>
</dbReference>
<protein>
    <submittedName>
        <fullName evidence="2">Uncharacterized protein</fullName>
    </submittedName>
</protein>
<keyword evidence="3" id="KW-1185">Reference proteome</keyword>
<dbReference type="AlphaFoldDB" id="A0A1B0BVG3"/>
<feature type="transmembrane region" description="Helical" evidence="1">
    <location>
        <begin position="12"/>
        <end position="33"/>
    </location>
</feature>
<reference evidence="3" key="1">
    <citation type="submission" date="2015-01" db="EMBL/GenBank/DDBJ databases">
        <authorList>
            <person name="Aksoy S."/>
            <person name="Warren W."/>
            <person name="Wilson R.K."/>
        </authorList>
    </citation>
    <scope>NUCLEOTIDE SEQUENCE [LARGE SCALE GENOMIC DNA]</scope>
    <source>
        <strain evidence="3">IAEA</strain>
    </source>
</reference>
<dbReference type="VEuPathDB" id="VectorBase:GPPI041718"/>
<reference evidence="2" key="2">
    <citation type="submission" date="2020-05" db="UniProtKB">
        <authorList>
            <consortium name="EnsemblMetazoa"/>
        </authorList>
    </citation>
    <scope>IDENTIFICATION</scope>
    <source>
        <strain evidence="2">IAEA</strain>
    </source>
</reference>
<evidence type="ECO:0000313" key="2">
    <source>
        <dbReference type="EnsemblMetazoa" id="GPPI041718-PA"/>
    </source>
</evidence>
<feature type="transmembrane region" description="Helical" evidence="1">
    <location>
        <begin position="93"/>
        <end position="117"/>
    </location>
</feature>
<proteinExistence type="predicted"/>
<keyword evidence="1" id="KW-1133">Transmembrane helix</keyword>
<keyword evidence="1" id="KW-0812">Transmembrane</keyword>
<dbReference type="EnsemblMetazoa" id="GPPI041718-RA">
    <property type="protein sequence ID" value="GPPI041718-PA"/>
    <property type="gene ID" value="GPPI041718"/>
</dbReference>
<accession>A0A1B0BVG3</accession>
<keyword evidence="1" id="KW-0472">Membrane</keyword>
<dbReference type="EMBL" id="JXJN01021282">
    <property type="status" value="NOT_ANNOTATED_CDS"/>
    <property type="molecule type" value="Genomic_DNA"/>
</dbReference>
<name>A0A1B0BVG3_9MUSC</name>
<evidence type="ECO:0000256" key="1">
    <source>
        <dbReference type="SAM" id="Phobius"/>
    </source>
</evidence>
<organism evidence="2 3">
    <name type="scientific">Glossina palpalis gambiensis</name>
    <dbReference type="NCBI Taxonomy" id="67801"/>
    <lineage>
        <taxon>Eukaryota</taxon>
        <taxon>Metazoa</taxon>
        <taxon>Ecdysozoa</taxon>
        <taxon>Arthropoda</taxon>
        <taxon>Hexapoda</taxon>
        <taxon>Insecta</taxon>
        <taxon>Pterygota</taxon>
        <taxon>Neoptera</taxon>
        <taxon>Endopterygota</taxon>
        <taxon>Diptera</taxon>
        <taxon>Brachycera</taxon>
        <taxon>Muscomorpha</taxon>
        <taxon>Hippoboscoidea</taxon>
        <taxon>Glossinidae</taxon>
        <taxon>Glossina</taxon>
    </lineage>
</organism>